<accession>Q82PU0</accession>
<dbReference type="KEGG" id="sma:SAVERM_782"/>
<reference evidence="2 3" key="2">
    <citation type="journal article" date="2003" name="Nat. Biotechnol.">
        <title>Complete genome sequence and comparative analysis of the industrial microorganism Streptomyces avermitilis.</title>
        <authorList>
            <person name="Ikeda H."/>
            <person name="Ishikawa J."/>
            <person name="Hanamoto A."/>
            <person name="Shinose M."/>
            <person name="Kikuchi H."/>
            <person name="Shiba T."/>
            <person name="Sakaki Y."/>
            <person name="Hattori M."/>
            <person name="Omura S."/>
        </authorList>
    </citation>
    <scope>NUCLEOTIDE SEQUENCE [LARGE SCALE GENOMIC DNA]</scope>
    <source>
        <strain evidence="3">ATCC 31267 / DSM 46492 / JCM 5070 / NBRC 14893 / NCIMB 12804 / NRRL 8165 / MA-4680</strain>
    </source>
</reference>
<evidence type="ECO:0000313" key="2">
    <source>
        <dbReference type="EMBL" id="BAC68492.1"/>
    </source>
</evidence>
<evidence type="ECO:0000313" key="3">
    <source>
        <dbReference type="Proteomes" id="UP000000428"/>
    </source>
</evidence>
<gene>
    <name evidence="2" type="ORF">SAVERM_782</name>
</gene>
<sequence>MVVRHLLNRLLGQLHHCVMTTRQKYDEAIGFAPPVPPQLATTTVAGLDVTGACTRRPGRGRHRTCHREGRRGSRPAVMVRGSVTTGTDMPG</sequence>
<evidence type="ECO:0000256" key="1">
    <source>
        <dbReference type="SAM" id="MobiDB-lite"/>
    </source>
</evidence>
<protein>
    <submittedName>
        <fullName evidence="2">Uncharacterized protein</fullName>
    </submittedName>
</protein>
<feature type="region of interest" description="Disordered" evidence="1">
    <location>
        <begin position="51"/>
        <end position="73"/>
    </location>
</feature>
<proteinExistence type="predicted"/>
<feature type="compositionally biased region" description="Basic residues" evidence="1">
    <location>
        <begin position="56"/>
        <end position="65"/>
    </location>
</feature>
<name>Q82PU0_STRAW</name>
<reference evidence="2 3" key="1">
    <citation type="journal article" date="2001" name="Proc. Natl. Acad. Sci. U.S.A.">
        <title>Genome sequence of an industrial microorganism Streptomyces avermitilis: deducing the ability of producing secondary metabolites.</title>
        <authorList>
            <person name="Omura S."/>
            <person name="Ikeda H."/>
            <person name="Ishikawa J."/>
            <person name="Hanamoto A."/>
            <person name="Takahashi C."/>
            <person name="Shinose M."/>
            <person name="Takahashi Y."/>
            <person name="Horikawa H."/>
            <person name="Nakazawa H."/>
            <person name="Osonoe T."/>
            <person name="Kikuchi H."/>
            <person name="Shiba T."/>
            <person name="Sakaki Y."/>
            <person name="Hattori M."/>
        </authorList>
    </citation>
    <scope>NUCLEOTIDE SEQUENCE [LARGE SCALE GENOMIC DNA]</scope>
    <source>
        <strain evidence="3">ATCC 31267 / DSM 46492 / JCM 5070 / NBRC 14893 / NCIMB 12804 / NRRL 8165 / MA-4680</strain>
    </source>
</reference>
<organism evidence="2 3">
    <name type="scientific">Streptomyces avermitilis (strain ATCC 31267 / DSM 46492 / JCM 5070 / NBRC 14893 / NCIMB 12804 / NRRL 8165 / MA-4680)</name>
    <dbReference type="NCBI Taxonomy" id="227882"/>
    <lineage>
        <taxon>Bacteria</taxon>
        <taxon>Bacillati</taxon>
        <taxon>Actinomycetota</taxon>
        <taxon>Actinomycetes</taxon>
        <taxon>Kitasatosporales</taxon>
        <taxon>Streptomycetaceae</taxon>
        <taxon>Streptomyces</taxon>
    </lineage>
</organism>
<dbReference type="EMBL" id="BA000030">
    <property type="protein sequence ID" value="BAC68492.1"/>
    <property type="molecule type" value="Genomic_DNA"/>
</dbReference>
<dbReference type="Proteomes" id="UP000000428">
    <property type="component" value="Chromosome"/>
</dbReference>
<dbReference type="HOGENOM" id="CLU_2425545_0_0_11"/>
<reference evidence="2 3" key="3">
    <citation type="journal article" date="2014" name="J. Ind. Microbiol. Biotechnol.">
        <title>Genome mining of the Streptomyces avermitilis genome and development of genome-minimized hosts for heterologous expression of biosynthetic gene clusters.</title>
        <authorList>
            <person name="Ikeda H."/>
            <person name="Shin-ya K."/>
            <person name="Omura S."/>
        </authorList>
    </citation>
    <scope>NUCLEOTIDE SEQUENCE [LARGE SCALE GENOMIC DNA]</scope>
    <source>
        <strain evidence="3">ATCC 31267 / DSM 46492 / JCM 5070 / NBRC 14893 / NCIMB 12804 / NRRL 8165 / MA-4680</strain>
    </source>
</reference>
<keyword evidence="3" id="KW-1185">Reference proteome</keyword>
<dbReference type="AlphaFoldDB" id="Q82PU0"/>